<dbReference type="OrthoDB" id="9808773at2"/>
<proteinExistence type="inferred from homology"/>
<dbReference type="InterPro" id="IPR003682">
    <property type="entry name" value="rRNA_ssu_MeTfrase_G"/>
</dbReference>
<dbReference type="NCBIfam" id="TIGR00138">
    <property type="entry name" value="rsmG_gidB"/>
    <property type="match status" value="1"/>
</dbReference>
<dbReference type="InterPro" id="IPR029063">
    <property type="entry name" value="SAM-dependent_MTases_sf"/>
</dbReference>
<evidence type="ECO:0000313" key="8">
    <source>
        <dbReference type="EMBL" id="TBO28350.1"/>
    </source>
</evidence>
<keyword evidence="3 6" id="KW-0489">Methyltransferase</keyword>
<keyword evidence="5 6" id="KW-0949">S-adenosyl-L-methionine</keyword>
<feature type="region of interest" description="Disordered" evidence="7">
    <location>
        <begin position="1"/>
        <end position="43"/>
    </location>
</feature>
<feature type="compositionally biased region" description="Low complexity" evidence="7">
    <location>
        <begin position="11"/>
        <end position="27"/>
    </location>
</feature>
<comment type="subcellular location">
    <subcellularLocation>
        <location evidence="6">Cytoplasm</location>
    </subcellularLocation>
</comment>
<evidence type="ECO:0000256" key="3">
    <source>
        <dbReference type="ARBA" id="ARBA00022603"/>
    </source>
</evidence>
<dbReference type="SUPFAM" id="SSF53335">
    <property type="entry name" value="S-adenosyl-L-methionine-dependent methyltransferases"/>
    <property type="match status" value="1"/>
</dbReference>
<feature type="binding site" evidence="6">
    <location>
        <begin position="188"/>
        <end position="189"/>
    </location>
    <ligand>
        <name>S-adenosyl-L-methionine</name>
        <dbReference type="ChEBI" id="CHEBI:59789"/>
    </ligand>
</feature>
<dbReference type="Pfam" id="PF02527">
    <property type="entry name" value="GidB"/>
    <property type="match status" value="1"/>
</dbReference>
<dbReference type="HAMAP" id="MF_00074">
    <property type="entry name" value="16SrRNA_methyltr_G"/>
    <property type="match status" value="1"/>
</dbReference>
<evidence type="ECO:0000256" key="1">
    <source>
        <dbReference type="ARBA" id="ARBA00022490"/>
    </source>
</evidence>
<gene>
    <name evidence="6 8" type="primary">rsmG</name>
    <name evidence="8" type="ORF">EYS42_15200</name>
</gene>
<feature type="binding site" evidence="6">
    <location>
        <position position="136"/>
    </location>
    <ligand>
        <name>S-adenosyl-L-methionine</name>
        <dbReference type="ChEBI" id="CHEBI:59789"/>
    </ligand>
</feature>
<evidence type="ECO:0000256" key="7">
    <source>
        <dbReference type="SAM" id="MobiDB-lite"/>
    </source>
</evidence>
<dbReference type="GO" id="GO:0070043">
    <property type="term" value="F:rRNA (guanine-N7-)-methyltransferase activity"/>
    <property type="evidence" value="ECO:0007669"/>
    <property type="project" value="UniProtKB-UniRule"/>
</dbReference>
<protein>
    <recommendedName>
        <fullName evidence="6">Ribosomal RNA small subunit methyltransferase G</fullName>
        <ecNumber evidence="6">2.1.1.170</ecNumber>
    </recommendedName>
    <alternativeName>
        <fullName evidence="6">16S rRNA 7-methylguanosine methyltransferase</fullName>
        <shortName evidence="6">16S rRNA m7G methyltransferase</shortName>
    </alternativeName>
</protein>
<keyword evidence="2 6" id="KW-0698">rRNA processing</keyword>
<dbReference type="PANTHER" id="PTHR31760:SF0">
    <property type="entry name" value="S-ADENOSYL-L-METHIONINE-DEPENDENT METHYLTRANSFERASES SUPERFAMILY PROTEIN"/>
    <property type="match status" value="1"/>
</dbReference>
<sequence length="270" mass="29166">MSRPNHLKGQRGAPRAAAGHAARAAAPAPRPVPKPKPAPHWSAEQWRPAVARTVQACGLTLSDAQLAQLVRYMGLLQEWNATYNLTALRDPADMLSHHLADCLVVVPRLQNALAERGWPQGDAPVRVLDVGSGGGLPGVVLAICCPELQVTCIDTVGKKAAFVRQVAAELALPITRGVHRLKAEHNRVELLQGVYEVITSRAFASLVDFTEWTKHLLPAHGVWMAMKGVPPEADEQAALQPVADVFHVEHLQVPGLGEAQRCIVWMRAGT</sequence>
<feature type="compositionally biased region" description="Pro residues" evidence="7">
    <location>
        <begin position="28"/>
        <end position="38"/>
    </location>
</feature>
<comment type="similarity">
    <text evidence="6">Belongs to the methyltransferase superfamily. RNA methyltransferase RsmG family.</text>
</comment>
<dbReference type="EMBL" id="SIXI01000007">
    <property type="protein sequence ID" value="TBO28350.1"/>
    <property type="molecule type" value="Genomic_DNA"/>
</dbReference>
<comment type="function">
    <text evidence="6">Specifically methylates the N7 position of guanine in position 527 of 16S rRNA.</text>
</comment>
<comment type="caution">
    <text evidence="8">The sequence shown here is derived from an EMBL/GenBank/DDBJ whole genome shotgun (WGS) entry which is preliminary data.</text>
</comment>
<comment type="catalytic activity">
    <reaction evidence="6">
        <text>guanosine(527) in 16S rRNA + S-adenosyl-L-methionine = N(7)-methylguanosine(527) in 16S rRNA + S-adenosyl-L-homocysteine</text>
        <dbReference type="Rhea" id="RHEA:42732"/>
        <dbReference type="Rhea" id="RHEA-COMP:10209"/>
        <dbReference type="Rhea" id="RHEA-COMP:10210"/>
        <dbReference type="ChEBI" id="CHEBI:57856"/>
        <dbReference type="ChEBI" id="CHEBI:59789"/>
        <dbReference type="ChEBI" id="CHEBI:74269"/>
        <dbReference type="ChEBI" id="CHEBI:74480"/>
        <dbReference type="EC" id="2.1.1.170"/>
    </reaction>
</comment>
<evidence type="ECO:0000256" key="4">
    <source>
        <dbReference type="ARBA" id="ARBA00022679"/>
    </source>
</evidence>
<dbReference type="Gene3D" id="3.40.50.150">
    <property type="entry name" value="Vaccinia Virus protein VP39"/>
    <property type="match status" value="1"/>
</dbReference>
<feature type="binding site" evidence="6">
    <location>
        <position position="131"/>
    </location>
    <ligand>
        <name>S-adenosyl-L-methionine</name>
        <dbReference type="ChEBI" id="CHEBI:59789"/>
    </ligand>
</feature>
<keyword evidence="1 6" id="KW-0963">Cytoplasm</keyword>
<evidence type="ECO:0000256" key="5">
    <source>
        <dbReference type="ARBA" id="ARBA00022691"/>
    </source>
</evidence>
<evidence type="ECO:0000313" key="9">
    <source>
        <dbReference type="Proteomes" id="UP000292120"/>
    </source>
</evidence>
<reference evidence="8 9" key="1">
    <citation type="submission" date="2019-02" db="EMBL/GenBank/DDBJ databases">
        <title>Aquabacterium sp. strain KMB7.</title>
        <authorList>
            <person name="Chen W.-M."/>
        </authorList>
    </citation>
    <scope>NUCLEOTIDE SEQUENCE [LARGE SCALE GENOMIC DNA]</scope>
    <source>
        <strain evidence="8 9">KMB7</strain>
    </source>
</reference>
<dbReference type="RefSeq" id="WP_130969047.1">
    <property type="nucleotide sequence ID" value="NZ_SIXI01000007.1"/>
</dbReference>
<keyword evidence="9" id="KW-1185">Reference proteome</keyword>
<accession>A0A4Q9GVA5</accession>
<dbReference type="EC" id="2.1.1.170" evidence="6"/>
<evidence type="ECO:0000256" key="6">
    <source>
        <dbReference type="HAMAP-Rule" id="MF_00074"/>
    </source>
</evidence>
<name>A0A4Q9GVA5_9BURK</name>
<keyword evidence="4 6" id="KW-0808">Transferase</keyword>
<dbReference type="GO" id="GO:0005829">
    <property type="term" value="C:cytosol"/>
    <property type="evidence" value="ECO:0007669"/>
    <property type="project" value="TreeGrafter"/>
</dbReference>
<evidence type="ECO:0000256" key="2">
    <source>
        <dbReference type="ARBA" id="ARBA00022552"/>
    </source>
</evidence>
<feature type="binding site" evidence="6">
    <location>
        <position position="201"/>
    </location>
    <ligand>
        <name>S-adenosyl-L-methionine</name>
        <dbReference type="ChEBI" id="CHEBI:59789"/>
    </ligand>
</feature>
<organism evidence="8 9">
    <name type="scientific">Aquabacterium lacunae</name>
    <dbReference type="NCBI Taxonomy" id="2528630"/>
    <lineage>
        <taxon>Bacteria</taxon>
        <taxon>Pseudomonadati</taxon>
        <taxon>Pseudomonadota</taxon>
        <taxon>Betaproteobacteria</taxon>
        <taxon>Burkholderiales</taxon>
        <taxon>Aquabacterium</taxon>
    </lineage>
</organism>
<comment type="caution">
    <text evidence="6">Lacks conserved residue(s) required for the propagation of feature annotation.</text>
</comment>
<dbReference type="AlphaFoldDB" id="A0A4Q9GVA5"/>
<dbReference type="Proteomes" id="UP000292120">
    <property type="component" value="Unassembled WGS sequence"/>
</dbReference>
<dbReference type="PANTHER" id="PTHR31760">
    <property type="entry name" value="S-ADENOSYL-L-METHIONINE-DEPENDENT METHYLTRANSFERASES SUPERFAMILY PROTEIN"/>
    <property type="match status" value="1"/>
</dbReference>